<name>A0A8S1J2J0_9CHLO</name>
<evidence type="ECO:0000256" key="1">
    <source>
        <dbReference type="ARBA" id="ARBA00022898"/>
    </source>
</evidence>
<comment type="cofactor">
    <cofactor evidence="3">
        <name>pyridoxal 5'-phosphate</name>
        <dbReference type="ChEBI" id="CHEBI:597326"/>
    </cofactor>
</comment>
<dbReference type="Proteomes" id="UP000708148">
    <property type="component" value="Unassembled WGS sequence"/>
</dbReference>
<dbReference type="OrthoDB" id="10264196at2759"/>
<reference evidence="6" key="1">
    <citation type="submission" date="2020-12" db="EMBL/GenBank/DDBJ databases">
        <authorList>
            <person name="Iha C."/>
        </authorList>
    </citation>
    <scope>NUCLEOTIDE SEQUENCE</scope>
</reference>
<dbReference type="AlphaFoldDB" id="A0A8S1J2J0"/>
<proteinExistence type="inferred from homology"/>
<sequence>MSSMMPAADSVARTMGSVVAKIKAVADKANRLPPRVVAVSKTQPAERIAAAYEAGMRHFGENYVQELIEKAPQLPEDIEWHFIGHLQSNKVNKLLEGVPNLKMIETVDSEKLANKLNKAILSLARPPLNIMVQVNTSGEESKSGLSPEDVVSLARHVHTQCQYLELKGLMTIGMPDYTSHPENFLCLLKCREAVCRDLDIPVDDLDLSMGMSGDYEQAIEMGSTNVRVGSAIFGARDYSL</sequence>
<dbReference type="PANTHER" id="PTHR10146">
    <property type="entry name" value="PROLINE SYNTHETASE CO-TRANSCRIBED BACTERIAL HOMOLOG PROTEIN"/>
    <property type="match status" value="1"/>
</dbReference>
<keyword evidence="7" id="KW-1185">Reference proteome</keyword>
<comment type="similarity">
    <text evidence="2 4">Belongs to the pyridoxal phosphate-binding protein YggS/PROSC family.</text>
</comment>
<feature type="domain" description="Alanine racemase N-terminal" evidence="5">
    <location>
        <begin position="20"/>
        <end position="236"/>
    </location>
</feature>
<feature type="modified residue" description="N6-(pyridoxal phosphate)lysine" evidence="2 3">
    <location>
        <position position="41"/>
    </location>
</feature>
<dbReference type="InterPro" id="IPR011078">
    <property type="entry name" value="PyrdxlP_homeostasis"/>
</dbReference>
<keyword evidence="1 2" id="KW-0663">Pyridoxal phosphate</keyword>
<evidence type="ECO:0000259" key="5">
    <source>
        <dbReference type="Pfam" id="PF01168"/>
    </source>
</evidence>
<comment type="caution">
    <text evidence="6">The sequence shown here is derived from an EMBL/GenBank/DDBJ whole genome shotgun (WGS) entry which is preliminary data.</text>
</comment>
<dbReference type="NCBIfam" id="TIGR00044">
    <property type="entry name" value="YggS family pyridoxal phosphate-dependent enzyme"/>
    <property type="match status" value="1"/>
</dbReference>
<evidence type="ECO:0000256" key="3">
    <source>
        <dbReference type="PIRSR" id="PIRSR004848-1"/>
    </source>
</evidence>
<dbReference type="Gene3D" id="3.20.20.10">
    <property type="entry name" value="Alanine racemase"/>
    <property type="match status" value="1"/>
</dbReference>
<organism evidence="6 7">
    <name type="scientific">Ostreobium quekettii</name>
    <dbReference type="NCBI Taxonomy" id="121088"/>
    <lineage>
        <taxon>Eukaryota</taxon>
        <taxon>Viridiplantae</taxon>
        <taxon>Chlorophyta</taxon>
        <taxon>core chlorophytes</taxon>
        <taxon>Ulvophyceae</taxon>
        <taxon>TCBD clade</taxon>
        <taxon>Bryopsidales</taxon>
        <taxon>Ostreobineae</taxon>
        <taxon>Ostreobiaceae</taxon>
        <taxon>Ostreobium</taxon>
    </lineage>
</organism>
<dbReference type="FunFam" id="3.20.20.10:FF:000014">
    <property type="entry name" value="Pyridoxal phosphate homeostasis protein"/>
    <property type="match status" value="1"/>
</dbReference>
<dbReference type="CDD" id="cd06822">
    <property type="entry name" value="PLPDE_III_YBL036c_euk"/>
    <property type="match status" value="1"/>
</dbReference>
<dbReference type="GO" id="GO:0030170">
    <property type="term" value="F:pyridoxal phosphate binding"/>
    <property type="evidence" value="ECO:0007669"/>
    <property type="project" value="UniProtKB-UniRule"/>
</dbReference>
<accession>A0A8S1J2J0</accession>
<dbReference type="PROSITE" id="PS01211">
    <property type="entry name" value="UPF0001"/>
    <property type="match status" value="1"/>
</dbReference>
<dbReference type="Pfam" id="PF01168">
    <property type="entry name" value="Ala_racemase_N"/>
    <property type="match status" value="1"/>
</dbReference>
<dbReference type="EMBL" id="CAJHUC010001200">
    <property type="protein sequence ID" value="CAD7700213.1"/>
    <property type="molecule type" value="Genomic_DNA"/>
</dbReference>
<dbReference type="PIRSF" id="PIRSF004848">
    <property type="entry name" value="YBL036c_PLPDEIII"/>
    <property type="match status" value="1"/>
</dbReference>
<evidence type="ECO:0000313" key="6">
    <source>
        <dbReference type="EMBL" id="CAD7700213.1"/>
    </source>
</evidence>
<dbReference type="PANTHER" id="PTHR10146:SF14">
    <property type="entry name" value="PYRIDOXAL PHOSPHATE HOMEOSTASIS PROTEIN"/>
    <property type="match status" value="1"/>
</dbReference>
<dbReference type="InterPro" id="IPR001608">
    <property type="entry name" value="Ala_racemase_N"/>
</dbReference>
<dbReference type="InterPro" id="IPR029066">
    <property type="entry name" value="PLP-binding_barrel"/>
</dbReference>
<evidence type="ECO:0000256" key="4">
    <source>
        <dbReference type="RuleBase" id="RU004514"/>
    </source>
</evidence>
<dbReference type="SUPFAM" id="SSF51419">
    <property type="entry name" value="PLP-binding barrel"/>
    <property type="match status" value="1"/>
</dbReference>
<gene>
    <name evidence="6" type="ORF">OSTQU699_LOCUS5572</name>
</gene>
<evidence type="ECO:0000313" key="7">
    <source>
        <dbReference type="Proteomes" id="UP000708148"/>
    </source>
</evidence>
<dbReference type="HAMAP" id="MF_02087">
    <property type="entry name" value="PLP_homeostasis"/>
    <property type="match status" value="1"/>
</dbReference>
<comment type="function">
    <text evidence="2">Pyridoxal 5'-phosphate (PLP)-binding protein, which may be involved in intracellular homeostatic regulation of pyridoxal 5'-phosphate (PLP), the active form of vitamin B6.</text>
</comment>
<protein>
    <recommendedName>
        <fullName evidence="2">Pyridoxal phosphate homeostasis protein</fullName>
        <shortName evidence="2">PLP homeostasis protein</shortName>
    </recommendedName>
</protein>
<evidence type="ECO:0000256" key="2">
    <source>
        <dbReference type="HAMAP-Rule" id="MF_03225"/>
    </source>
</evidence>